<feature type="compositionally biased region" description="Basic residues" evidence="1">
    <location>
        <begin position="90"/>
        <end position="104"/>
    </location>
</feature>
<reference evidence="2" key="1">
    <citation type="journal article" date="2003" name="Genome Biol.">
        <title>An integrated gene annotation and transcriptional profiling approach towards the full gene content of the Drosophila genome.</title>
        <authorList>
            <person name="Hild M."/>
            <person name="Beckmann B."/>
            <person name="Haas S.A."/>
            <person name="Koch B."/>
            <person name="Solovyev V."/>
            <person name="Busold C."/>
            <person name="Fellenberg K."/>
            <person name="Boutros M."/>
            <person name="Vingron M."/>
            <person name="Sauer F."/>
            <person name="Hoheisel J.D."/>
            <person name="Paro R."/>
        </authorList>
    </citation>
    <scope>NUCLEOTIDE SEQUENCE</scope>
</reference>
<name>Q6IKV1_DROME</name>
<sequence length="395" mass="43649">MHILHRTNDHQFEDQKFMMSLIVYNIYNCKYISLKLSGLAVSNMCVMGGKPYLKVKKVLHLMHSRFRGREQKVTAVGVIRRQFAGQGPKIKTKTQRRGRPKVIAHKNPSPASKVGMSSVLALALVLVWFGLAGPGTGPGPVPGTPKTPKSGLRGMLVCAGEIIPSPLHPLEGISASTDMQIHPRRKLELHMHASKLISFAERKLKSPNKTKLIGKINVNVHNVAKILSTIQNQVSEPRRCGRRVLGSWQTKTKTKAVQSTTSTSSSDAKSQGKSEIIGWPTCVGLASSEAECGGWGGQTCSWLTRLLHRKPALWTQIANGRAELSSVEFGRSYTGRIIGLAKELELELEPKEETEDPAELQLCGLERVRSQEEEEDEQGRSTCKNRNKQKSIIVR</sequence>
<proteinExistence type="predicted"/>
<feature type="region of interest" description="Disordered" evidence="1">
    <location>
        <begin position="251"/>
        <end position="272"/>
    </location>
</feature>
<accession>Q6IKV1</accession>
<gene>
    <name evidence="2" type="ORF">HDC11380</name>
</gene>
<feature type="region of interest" description="Disordered" evidence="1">
    <location>
        <begin position="89"/>
        <end position="109"/>
    </location>
</feature>
<dbReference type="EMBL" id="BK002265">
    <property type="protein sequence ID" value="DAA03108.1"/>
    <property type="molecule type" value="Genomic_DNA"/>
</dbReference>
<evidence type="ECO:0000256" key="1">
    <source>
        <dbReference type="SAM" id="MobiDB-lite"/>
    </source>
</evidence>
<organism evidence="2">
    <name type="scientific">Drosophila melanogaster</name>
    <name type="common">Fruit fly</name>
    <dbReference type="NCBI Taxonomy" id="7227"/>
    <lineage>
        <taxon>Eukaryota</taxon>
        <taxon>Metazoa</taxon>
        <taxon>Ecdysozoa</taxon>
        <taxon>Arthropoda</taxon>
        <taxon>Hexapoda</taxon>
        <taxon>Insecta</taxon>
        <taxon>Pterygota</taxon>
        <taxon>Neoptera</taxon>
        <taxon>Endopterygota</taxon>
        <taxon>Diptera</taxon>
        <taxon>Brachycera</taxon>
        <taxon>Muscomorpha</taxon>
        <taxon>Ephydroidea</taxon>
        <taxon>Drosophilidae</taxon>
        <taxon>Drosophila</taxon>
        <taxon>Sophophora</taxon>
    </lineage>
</organism>
<evidence type="ECO:0000313" key="2">
    <source>
        <dbReference type="EMBL" id="DAA03108.1"/>
    </source>
</evidence>
<dbReference type="AlphaFoldDB" id="Q6IKV1"/>
<feature type="region of interest" description="Disordered" evidence="1">
    <location>
        <begin position="350"/>
        <end position="395"/>
    </location>
</feature>
<protein>
    <submittedName>
        <fullName evidence="2">HDC11380</fullName>
    </submittedName>
</protein>